<dbReference type="GO" id="GO:0003723">
    <property type="term" value="F:RNA binding"/>
    <property type="evidence" value="ECO:0007669"/>
    <property type="project" value="UniProtKB-UniRule"/>
</dbReference>
<evidence type="ECO:0000259" key="4">
    <source>
        <dbReference type="PROSITE" id="PS51295"/>
    </source>
</evidence>
<dbReference type="InterPro" id="IPR035920">
    <property type="entry name" value="YhbY-like_sf"/>
</dbReference>
<keyword evidence="6" id="KW-1185">Reference proteome</keyword>
<dbReference type="InterPro" id="IPR001890">
    <property type="entry name" value="RNA-binding_CRM"/>
</dbReference>
<dbReference type="STRING" id="3775.A0A1Q3B3B7"/>
<dbReference type="Pfam" id="PF01985">
    <property type="entry name" value="CRS1_YhbY"/>
    <property type="match status" value="1"/>
</dbReference>
<evidence type="ECO:0000256" key="3">
    <source>
        <dbReference type="SAM" id="MobiDB-lite"/>
    </source>
</evidence>
<evidence type="ECO:0000256" key="2">
    <source>
        <dbReference type="PROSITE-ProRule" id="PRU00626"/>
    </source>
</evidence>
<feature type="compositionally biased region" description="Acidic residues" evidence="3">
    <location>
        <begin position="123"/>
        <end position="145"/>
    </location>
</feature>
<dbReference type="AlphaFoldDB" id="A0A1Q3B3B7"/>
<comment type="caution">
    <text evidence="5">The sequence shown here is derived from an EMBL/GenBank/DDBJ whole genome shotgun (WGS) entry which is preliminary data.</text>
</comment>
<dbReference type="SUPFAM" id="SSF75471">
    <property type="entry name" value="YhbY-like"/>
    <property type="match status" value="1"/>
</dbReference>
<dbReference type="InParanoid" id="A0A1Q3B3B7"/>
<dbReference type="FunFam" id="3.30.110.60:FF:000004">
    <property type="entry name" value="RNA-binding CRS1 / YhbY (CRM) domain protein"/>
    <property type="match status" value="1"/>
</dbReference>
<keyword evidence="1 2" id="KW-0694">RNA-binding</keyword>
<sequence>MSILLSLLNPIKSPYQSLSRNKSKEQVMAAASLSSSHLLNHHLHPSLQPPISLSLLYRPLSLRIFTATTTTKILSKYHQKQPYTNTTNTHFSFTPLSFSSLLTHNLLSCHSMSTTSLSLDQQQIEDVETEEEIEDIDDGGSEDTEVGSRKSESLLGLKRSEGLPTLTVKEKKELSSYAHGLGKKLKTQLVGKSGVTENVATSFVETLEANELLKIKIHRTCPGELEDVVKRLEELTGSVVVGQIGRTVIIYRPSITKLEAEEKKKQAMKVFIRQRKATVGEEPKSKLPFPRVEPRPYARRRRGSRRV</sequence>
<feature type="region of interest" description="Disordered" evidence="3">
    <location>
        <begin position="120"/>
        <end position="153"/>
    </location>
</feature>
<dbReference type="PANTHER" id="PTHR47714">
    <property type="entry name" value="CRS1/YHBY DOMAIN CONTAINING PROTEIN, EXPRESSED"/>
    <property type="match status" value="1"/>
</dbReference>
<proteinExistence type="predicted"/>
<name>A0A1Q3B3B7_CEPFO</name>
<dbReference type="PANTHER" id="PTHR47714:SF1">
    <property type="entry name" value="RNA-BINDING CRS1 _ YHBY (CRM) DOMAIN PROTEIN"/>
    <property type="match status" value="1"/>
</dbReference>
<feature type="region of interest" description="Disordered" evidence="3">
    <location>
        <begin position="279"/>
        <end position="307"/>
    </location>
</feature>
<dbReference type="EMBL" id="BDDD01000254">
    <property type="protein sequence ID" value="GAV62374.1"/>
    <property type="molecule type" value="Genomic_DNA"/>
</dbReference>
<organism evidence="5 6">
    <name type="scientific">Cephalotus follicularis</name>
    <name type="common">Albany pitcher plant</name>
    <dbReference type="NCBI Taxonomy" id="3775"/>
    <lineage>
        <taxon>Eukaryota</taxon>
        <taxon>Viridiplantae</taxon>
        <taxon>Streptophyta</taxon>
        <taxon>Embryophyta</taxon>
        <taxon>Tracheophyta</taxon>
        <taxon>Spermatophyta</taxon>
        <taxon>Magnoliopsida</taxon>
        <taxon>eudicotyledons</taxon>
        <taxon>Gunneridae</taxon>
        <taxon>Pentapetalae</taxon>
        <taxon>rosids</taxon>
        <taxon>fabids</taxon>
        <taxon>Oxalidales</taxon>
        <taxon>Cephalotaceae</taxon>
        <taxon>Cephalotus</taxon>
    </lineage>
</organism>
<dbReference type="Gene3D" id="3.30.110.60">
    <property type="entry name" value="YhbY-like"/>
    <property type="match status" value="1"/>
</dbReference>
<dbReference type="OrthoDB" id="2020593at2759"/>
<gene>
    <name evidence="5" type="ORF">CFOL_v3_05898</name>
</gene>
<dbReference type="PROSITE" id="PS51295">
    <property type="entry name" value="CRM"/>
    <property type="match status" value="1"/>
</dbReference>
<dbReference type="FunCoup" id="A0A1Q3B3B7">
    <property type="interactions" value="758"/>
</dbReference>
<dbReference type="GO" id="GO:0009507">
    <property type="term" value="C:chloroplast"/>
    <property type="evidence" value="ECO:0007669"/>
    <property type="project" value="TreeGrafter"/>
</dbReference>
<accession>A0A1Q3B3B7</accession>
<dbReference type="SMART" id="SM01103">
    <property type="entry name" value="CRS1_YhbY"/>
    <property type="match status" value="1"/>
</dbReference>
<protein>
    <submittedName>
        <fullName evidence="5">CRS1_YhbY domain-containing protein</fullName>
    </submittedName>
</protein>
<feature type="compositionally biased region" description="Basic residues" evidence="3">
    <location>
        <begin position="297"/>
        <end position="307"/>
    </location>
</feature>
<evidence type="ECO:0000256" key="1">
    <source>
        <dbReference type="ARBA" id="ARBA00022884"/>
    </source>
</evidence>
<feature type="domain" description="CRM" evidence="4">
    <location>
        <begin position="164"/>
        <end position="263"/>
    </location>
</feature>
<reference evidence="6" key="1">
    <citation type="submission" date="2016-04" db="EMBL/GenBank/DDBJ databases">
        <title>Cephalotus genome sequencing.</title>
        <authorList>
            <person name="Fukushima K."/>
            <person name="Hasebe M."/>
            <person name="Fang X."/>
        </authorList>
    </citation>
    <scope>NUCLEOTIDE SEQUENCE [LARGE SCALE GENOMIC DNA]</scope>
    <source>
        <strain evidence="6">cv. St1</strain>
    </source>
</reference>
<dbReference type="Proteomes" id="UP000187406">
    <property type="component" value="Unassembled WGS sequence"/>
</dbReference>
<evidence type="ECO:0000313" key="5">
    <source>
        <dbReference type="EMBL" id="GAV62374.1"/>
    </source>
</evidence>
<evidence type="ECO:0000313" key="6">
    <source>
        <dbReference type="Proteomes" id="UP000187406"/>
    </source>
</evidence>